<feature type="transmembrane region" description="Helical" evidence="1">
    <location>
        <begin position="62"/>
        <end position="84"/>
    </location>
</feature>
<evidence type="ECO:0000313" key="3">
    <source>
        <dbReference type="Proteomes" id="UP000611215"/>
    </source>
</evidence>
<organism evidence="2 3">
    <name type="scientific">Winogradskyella marina</name>
    <dbReference type="NCBI Taxonomy" id="2785530"/>
    <lineage>
        <taxon>Bacteria</taxon>
        <taxon>Pseudomonadati</taxon>
        <taxon>Bacteroidota</taxon>
        <taxon>Flavobacteriia</taxon>
        <taxon>Flavobacteriales</taxon>
        <taxon>Flavobacteriaceae</taxon>
        <taxon>Winogradskyella</taxon>
    </lineage>
</organism>
<sequence>MPSNSMNVINFNRNQLSKRDRLKHVLGGYNPNRKTEYNLPKATTKQLKTIAKRLKEERKYRMLKVILVTIILSLILLAVLLYSLDGIVGLLPL</sequence>
<keyword evidence="1" id="KW-0472">Membrane</keyword>
<name>A0ABS0EDF9_9FLAO</name>
<dbReference type="EMBL" id="JADOET010000001">
    <property type="protein sequence ID" value="MBF8148477.1"/>
    <property type="molecule type" value="Genomic_DNA"/>
</dbReference>
<keyword evidence="3" id="KW-1185">Reference proteome</keyword>
<proteinExistence type="predicted"/>
<dbReference type="Proteomes" id="UP000611215">
    <property type="component" value="Unassembled WGS sequence"/>
</dbReference>
<comment type="caution">
    <text evidence="2">The sequence shown here is derived from an EMBL/GenBank/DDBJ whole genome shotgun (WGS) entry which is preliminary data.</text>
</comment>
<reference evidence="2 3" key="1">
    <citation type="submission" date="2020-11" db="EMBL/GenBank/DDBJ databases">
        <title>Winogradskyella marina sp. nov., isolated from marine sediment.</title>
        <authorList>
            <person name="Bo J."/>
            <person name="Wang S."/>
            <person name="Song X."/>
            <person name="Du Z."/>
        </authorList>
    </citation>
    <scope>NUCLEOTIDE SEQUENCE [LARGE SCALE GENOMIC DNA]</scope>
    <source>
        <strain evidence="2 3">F6397</strain>
    </source>
</reference>
<keyword evidence="1" id="KW-1133">Transmembrane helix</keyword>
<accession>A0ABS0EDF9</accession>
<gene>
    <name evidence="2" type="ORF">ITJ86_01125</name>
</gene>
<keyword evidence="1" id="KW-0812">Transmembrane</keyword>
<evidence type="ECO:0000313" key="2">
    <source>
        <dbReference type="EMBL" id="MBF8148477.1"/>
    </source>
</evidence>
<evidence type="ECO:0008006" key="4">
    <source>
        <dbReference type="Google" id="ProtNLM"/>
    </source>
</evidence>
<dbReference type="RefSeq" id="WP_195869763.1">
    <property type="nucleotide sequence ID" value="NZ_JADOET010000001.1"/>
</dbReference>
<protein>
    <recommendedName>
        <fullName evidence="4">Riboflavin synthase subunit beta</fullName>
    </recommendedName>
</protein>
<evidence type="ECO:0000256" key="1">
    <source>
        <dbReference type="SAM" id="Phobius"/>
    </source>
</evidence>